<accession>A0ACC0YFI1</accession>
<dbReference type="Proteomes" id="UP001163603">
    <property type="component" value="Chromosome 7"/>
</dbReference>
<dbReference type="EMBL" id="CM047742">
    <property type="protein sequence ID" value="KAJ0035148.1"/>
    <property type="molecule type" value="Genomic_DNA"/>
</dbReference>
<comment type="caution">
    <text evidence="1">The sequence shown here is derived from an EMBL/GenBank/DDBJ whole genome shotgun (WGS) entry which is preliminary data.</text>
</comment>
<evidence type="ECO:0000313" key="2">
    <source>
        <dbReference type="Proteomes" id="UP001163603"/>
    </source>
</evidence>
<evidence type="ECO:0000313" key="1">
    <source>
        <dbReference type="EMBL" id="KAJ0035148.1"/>
    </source>
</evidence>
<reference evidence="2" key="1">
    <citation type="journal article" date="2023" name="G3 (Bethesda)">
        <title>Genome assembly and association tests identify interacting loci associated with vigor, precocity, and sex in interspecific pistachio rootstocks.</title>
        <authorList>
            <person name="Palmer W."/>
            <person name="Jacygrad E."/>
            <person name="Sagayaradj S."/>
            <person name="Cavanaugh K."/>
            <person name="Han R."/>
            <person name="Bertier L."/>
            <person name="Beede B."/>
            <person name="Kafkas S."/>
            <person name="Golino D."/>
            <person name="Preece J."/>
            <person name="Michelmore R."/>
        </authorList>
    </citation>
    <scope>NUCLEOTIDE SEQUENCE [LARGE SCALE GENOMIC DNA]</scope>
</reference>
<protein>
    <submittedName>
        <fullName evidence="1">Uncharacterized protein</fullName>
    </submittedName>
</protein>
<keyword evidence="2" id="KW-1185">Reference proteome</keyword>
<name>A0ACC0YFI1_9ROSI</name>
<sequence length="111" mass="12268">MSFASVQKVVFVAVQKLFLLSVAVVIFWCHFASVQKVVGCFCCSSEGCFCCSSEVCFCCSSEVCFCCSSEVFFVFVHRLRSLVVAYVKFGYEKCSLVIASVQKKLGCCLLL</sequence>
<organism evidence="1 2">
    <name type="scientific">Pistacia integerrima</name>
    <dbReference type="NCBI Taxonomy" id="434235"/>
    <lineage>
        <taxon>Eukaryota</taxon>
        <taxon>Viridiplantae</taxon>
        <taxon>Streptophyta</taxon>
        <taxon>Embryophyta</taxon>
        <taxon>Tracheophyta</taxon>
        <taxon>Spermatophyta</taxon>
        <taxon>Magnoliopsida</taxon>
        <taxon>eudicotyledons</taxon>
        <taxon>Gunneridae</taxon>
        <taxon>Pentapetalae</taxon>
        <taxon>rosids</taxon>
        <taxon>malvids</taxon>
        <taxon>Sapindales</taxon>
        <taxon>Anacardiaceae</taxon>
        <taxon>Pistacia</taxon>
    </lineage>
</organism>
<gene>
    <name evidence="1" type="ORF">Pint_26309</name>
</gene>
<proteinExistence type="predicted"/>